<reference evidence="2" key="1">
    <citation type="submission" date="2022-11" db="UniProtKB">
        <authorList>
            <consortium name="WormBaseParasite"/>
        </authorList>
    </citation>
    <scope>IDENTIFICATION</scope>
</reference>
<evidence type="ECO:0000313" key="1">
    <source>
        <dbReference type="Proteomes" id="UP000887566"/>
    </source>
</evidence>
<keyword evidence="1" id="KW-1185">Reference proteome</keyword>
<dbReference type="Proteomes" id="UP000887566">
    <property type="component" value="Unplaced"/>
</dbReference>
<dbReference type="AlphaFoldDB" id="A0A914XRE8"/>
<sequence length="191" mass="20899">MVVFRRRCPSAIAPHRLEALWCARAQATAPKTEEWHHKDAAAFRALSTAVGTAAEGRKSASPLERDHRAIASFRPGVSLGWAREDGARGIVPTRPAITHVRTMACLICFLVRPYAVRRSAAAQQSPVGQCAPAASTTAHACALSMRRRLSYPMCFARALSLSLSLSRQALALTRERKRLFVAANVDWLLGR</sequence>
<protein>
    <submittedName>
        <fullName evidence="2">Uncharacterized protein</fullName>
    </submittedName>
</protein>
<proteinExistence type="predicted"/>
<evidence type="ECO:0000313" key="2">
    <source>
        <dbReference type="WBParaSite" id="PSAMB.scaffold94size81209.g1940.t1"/>
    </source>
</evidence>
<dbReference type="WBParaSite" id="PSAMB.scaffold94size81209.g1940.t1">
    <property type="protein sequence ID" value="PSAMB.scaffold94size81209.g1940.t1"/>
    <property type="gene ID" value="PSAMB.scaffold94size81209.g1940"/>
</dbReference>
<organism evidence="1 2">
    <name type="scientific">Plectus sambesii</name>
    <dbReference type="NCBI Taxonomy" id="2011161"/>
    <lineage>
        <taxon>Eukaryota</taxon>
        <taxon>Metazoa</taxon>
        <taxon>Ecdysozoa</taxon>
        <taxon>Nematoda</taxon>
        <taxon>Chromadorea</taxon>
        <taxon>Plectida</taxon>
        <taxon>Plectina</taxon>
        <taxon>Plectoidea</taxon>
        <taxon>Plectidae</taxon>
        <taxon>Plectus</taxon>
    </lineage>
</organism>
<accession>A0A914XRE8</accession>
<name>A0A914XRE8_9BILA</name>